<accession>A0A3D9B122</accession>
<dbReference type="AlphaFoldDB" id="A0A3D9B122"/>
<protein>
    <submittedName>
        <fullName evidence="1">Uncharacterized protein</fullName>
    </submittedName>
</protein>
<keyword evidence="2" id="KW-1185">Reference proteome</keyword>
<comment type="caution">
    <text evidence="1">The sequence shown here is derived from an EMBL/GenBank/DDBJ whole genome shotgun (WGS) entry which is preliminary data.</text>
</comment>
<evidence type="ECO:0000313" key="1">
    <source>
        <dbReference type="EMBL" id="REC47311.1"/>
    </source>
</evidence>
<gene>
    <name evidence="1" type="ORF">DRF67_11915</name>
</gene>
<dbReference type="EMBL" id="QNVV01000009">
    <property type="protein sequence ID" value="REC47311.1"/>
    <property type="molecule type" value="Genomic_DNA"/>
</dbReference>
<proteinExistence type="predicted"/>
<organism evidence="1 2">
    <name type="scientific">Chryseobacterium pennipullorum</name>
    <dbReference type="NCBI Taxonomy" id="2258963"/>
    <lineage>
        <taxon>Bacteria</taxon>
        <taxon>Pseudomonadati</taxon>
        <taxon>Bacteroidota</taxon>
        <taxon>Flavobacteriia</taxon>
        <taxon>Flavobacteriales</taxon>
        <taxon>Weeksellaceae</taxon>
        <taxon>Chryseobacterium group</taxon>
        <taxon>Chryseobacterium</taxon>
    </lineage>
</organism>
<dbReference type="Proteomes" id="UP000256257">
    <property type="component" value="Unassembled WGS sequence"/>
</dbReference>
<name>A0A3D9B122_9FLAO</name>
<evidence type="ECO:0000313" key="2">
    <source>
        <dbReference type="Proteomes" id="UP000256257"/>
    </source>
</evidence>
<reference evidence="1 2" key="1">
    <citation type="submission" date="2018-06" db="EMBL/GenBank/DDBJ databases">
        <title>Novel Chryseobacterium species.</title>
        <authorList>
            <person name="Newman J."/>
            <person name="Hugo C."/>
            <person name="Oosthuizen L."/>
            <person name="Charimba G."/>
        </authorList>
    </citation>
    <scope>NUCLEOTIDE SEQUENCE [LARGE SCALE GENOMIC DNA]</scope>
    <source>
        <strain evidence="1 2">7_F195</strain>
    </source>
</reference>
<sequence length="66" mass="7891">MKWDQAQKLARNLKSKTISFPVDERIWLYVSMHKKSVSPIYFAESGYLFPDDQQPLVFLQQKTYSY</sequence>